<protein>
    <submittedName>
        <fullName evidence="2">SDR family NAD(P)-dependent oxidoreductase</fullName>
    </submittedName>
</protein>
<keyword evidence="1" id="KW-0560">Oxidoreductase</keyword>
<dbReference type="PRINTS" id="PR00081">
    <property type="entry name" value="GDHRDH"/>
</dbReference>
<dbReference type="Pfam" id="PF00106">
    <property type="entry name" value="adh_short"/>
    <property type="match status" value="1"/>
</dbReference>
<dbReference type="Gene3D" id="3.40.50.720">
    <property type="entry name" value="NAD(P)-binding Rossmann-like Domain"/>
    <property type="match status" value="1"/>
</dbReference>
<organism evidence="2 3">
    <name type="scientific">Kribbella lupini</name>
    <dbReference type="NCBI Taxonomy" id="291602"/>
    <lineage>
        <taxon>Bacteria</taxon>
        <taxon>Bacillati</taxon>
        <taxon>Actinomycetota</taxon>
        <taxon>Actinomycetes</taxon>
        <taxon>Propionibacteriales</taxon>
        <taxon>Kribbellaceae</taxon>
        <taxon>Kribbella</taxon>
    </lineage>
</organism>
<evidence type="ECO:0000313" key="3">
    <source>
        <dbReference type="Proteomes" id="UP001500363"/>
    </source>
</evidence>
<sequence>MRIFITGSANGLGRLLAERLVAAGHEVVLHARNRQRADDARAAVPAAGSVLVGELSSIAETKELAQQANETGRFDVVVHNAAVGYRERRSETADGLEHVFAINTLAPYLLTALIDRPDRLIYLSSGMHRGGEIALDDLQFVRRRWSGAQAYSDSKLHDLTMALAVARLWPQVQSNAVDPGWVPTKMGGAGAPDDLGEAVETQIWLATTEQTTTGGYFYHRRRQQTHPVAGDVAVQEGLLEACAELTGVRLGQPSTR</sequence>
<name>A0ABN2A7H7_9ACTN</name>
<dbReference type="RefSeq" id="WP_344169596.1">
    <property type="nucleotide sequence ID" value="NZ_BAAANC010000001.1"/>
</dbReference>
<dbReference type="PANTHER" id="PTHR43157">
    <property type="entry name" value="PHOSPHATIDYLINOSITOL-GLYCAN BIOSYNTHESIS CLASS F PROTEIN-RELATED"/>
    <property type="match status" value="1"/>
</dbReference>
<accession>A0ABN2A7H7</accession>
<comment type="caution">
    <text evidence="2">The sequence shown here is derived from an EMBL/GenBank/DDBJ whole genome shotgun (WGS) entry which is preliminary data.</text>
</comment>
<evidence type="ECO:0000313" key="2">
    <source>
        <dbReference type="EMBL" id="GAA1513059.1"/>
    </source>
</evidence>
<dbReference type="SUPFAM" id="SSF51735">
    <property type="entry name" value="NAD(P)-binding Rossmann-fold domains"/>
    <property type="match status" value="1"/>
</dbReference>
<dbReference type="PANTHER" id="PTHR43157:SF31">
    <property type="entry name" value="PHOSPHATIDYLINOSITOL-GLYCAN BIOSYNTHESIS CLASS F PROTEIN"/>
    <property type="match status" value="1"/>
</dbReference>
<gene>
    <name evidence="2" type="ORF">GCM10009741_08490</name>
</gene>
<proteinExistence type="predicted"/>
<dbReference type="Proteomes" id="UP001500363">
    <property type="component" value="Unassembled WGS sequence"/>
</dbReference>
<evidence type="ECO:0000256" key="1">
    <source>
        <dbReference type="ARBA" id="ARBA00023002"/>
    </source>
</evidence>
<keyword evidence="3" id="KW-1185">Reference proteome</keyword>
<dbReference type="InterPro" id="IPR036291">
    <property type="entry name" value="NAD(P)-bd_dom_sf"/>
</dbReference>
<dbReference type="InterPro" id="IPR002347">
    <property type="entry name" value="SDR_fam"/>
</dbReference>
<reference evidence="2 3" key="1">
    <citation type="journal article" date="2019" name="Int. J. Syst. Evol. Microbiol.">
        <title>The Global Catalogue of Microorganisms (GCM) 10K type strain sequencing project: providing services to taxonomists for standard genome sequencing and annotation.</title>
        <authorList>
            <consortium name="The Broad Institute Genomics Platform"/>
            <consortium name="The Broad Institute Genome Sequencing Center for Infectious Disease"/>
            <person name="Wu L."/>
            <person name="Ma J."/>
        </authorList>
    </citation>
    <scope>NUCLEOTIDE SEQUENCE [LARGE SCALE GENOMIC DNA]</scope>
    <source>
        <strain evidence="2 3">JCM 14303</strain>
    </source>
</reference>
<dbReference type="EMBL" id="BAAANC010000001">
    <property type="protein sequence ID" value="GAA1513059.1"/>
    <property type="molecule type" value="Genomic_DNA"/>
</dbReference>